<evidence type="ECO:0000313" key="1">
    <source>
        <dbReference type="EMBL" id="KZU92035.1"/>
    </source>
</evidence>
<organism evidence="1 2">
    <name type="scientific">Lactiplantibacillus plantarum</name>
    <name type="common">Lactobacillus plantarum</name>
    <dbReference type="NCBI Taxonomy" id="1590"/>
    <lineage>
        <taxon>Bacteria</taxon>
        <taxon>Bacillati</taxon>
        <taxon>Bacillota</taxon>
        <taxon>Bacilli</taxon>
        <taxon>Lactobacillales</taxon>
        <taxon>Lactobacillaceae</taxon>
        <taxon>Lactiplantibacillus</taxon>
    </lineage>
</organism>
<name>A0A162HEI6_LACPN</name>
<dbReference type="Proteomes" id="UP000076882">
    <property type="component" value="Unassembled WGS sequence"/>
</dbReference>
<accession>A0A162HEI6</accession>
<protein>
    <submittedName>
        <fullName evidence="1">Uncharacterized protein</fullName>
    </submittedName>
</protein>
<gene>
    <name evidence="1" type="ORF">Lp19_3321</name>
</gene>
<evidence type="ECO:0000313" key="2">
    <source>
        <dbReference type="Proteomes" id="UP000076882"/>
    </source>
</evidence>
<reference evidence="1 2" key="1">
    <citation type="submission" date="2016-03" db="EMBL/GenBank/DDBJ databases">
        <title>Comparative genomics of 54 Lactobacillus plantarum strains reveals genomic uncoupling from niche constraints.</title>
        <authorList>
            <person name="Martino M.E."/>
        </authorList>
    </citation>
    <scope>NUCLEOTIDE SEQUENCE [LARGE SCALE GENOMIC DNA]</scope>
    <source>
        <strain evidence="1 2">19.1</strain>
    </source>
</reference>
<dbReference type="AlphaFoldDB" id="A0A162HEI6"/>
<dbReference type="EMBL" id="LUXM01000040">
    <property type="protein sequence ID" value="KZU92035.1"/>
    <property type="molecule type" value="Genomic_DNA"/>
</dbReference>
<sequence length="40" mass="4441">MAVGVASGFASTGAQWMYGTTTPHEVCTVKYAYVIFPRWR</sequence>
<dbReference type="RefSeq" id="WP_015380420.1">
    <property type="nucleotide sequence ID" value="NZ_CP020861.1"/>
</dbReference>
<comment type="caution">
    <text evidence="1">The sequence shown here is derived from an EMBL/GenBank/DDBJ whole genome shotgun (WGS) entry which is preliminary data.</text>
</comment>
<proteinExistence type="predicted"/>